<protein>
    <submittedName>
        <fullName evidence="1">Uncharacterized protein</fullName>
    </submittedName>
</protein>
<evidence type="ECO:0000313" key="1">
    <source>
        <dbReference type="EMBL" id="MBP3955940.1"/>
    </source>
</evidence>
<keyword evidence="2" id="KW-1185">Reference proteome</keyword>
<organism evidence="1 2">
    <name type="scientific">Gemmata palustris</name>
    <dbReference type="NCBI Taxonomy" id="2822762"/>
    <lineage>
        <taxon>Bacteria</taxon>
        <taxon>Pseudomonadati</taxon>
        <taxon>Planctomycetota</taxon>
        <taxon>Planctomycetia</taxon>
        <taxon>Gemmatales</taxon>
        <taxon>Gemmataceae</taxon>
        <taxon>Gemmata</taxon>
    </lineage>
</organism>
<proteinExistence type="predicted"/>
<dbReference type="EMBL" id="JAGKQQ010000001">
    <property type="protein sequence ID" value="MBP3955940.1"/>
    <property type="molecule type" value="Genomic_DNA"/>
</dbReference>
<name>A0ABS5BRQ6_9BACT</name>
<evidence type="ECO:0000313" key="2">
    <source>
        <dbReference type="Proteomes" id="UP000676565"/>
    </source>
</evidence>
<dbReference type="RefSeq" id="WP_210653990.1">
    <property type="nucleotide sequence ID" value="NZ_JAGKQQ010000001.1"/>
</dbReference>
<accession>A0ABS5BRQ6</accession>
<gene>
    <name evidence="1" type="ORF">J8F10_11655</name>
</gene>
<comment type="caution">
    <text evidence="1">The sequence shown here is derived from an EMBL/GenBank/DDBJ whole genome shotgun (WGS) entry which is preliminary data.</text>
</comment>
<dbReference type="Proteomes" id="UP000676565">
    <property type="component" value="Unassembled WGS sequence"/>
</dbReference>
<reference evidence="1 2" key="1">
    <citation type="submission" date="2021-04" db="EMBL/GenBank/DDBJ databases">
        <authorList>
            <person name="Ivanova A."/>
        </authorList>
    </citation>
    <scope>NUCLEOTIDE SEQUENCE [LARGE SCALE GENOMIC DNA]</scope>
    <source>
        <strain evidence="1 2">G18</strain>
    </source>
</reference>
<sequence>MFVRHPAAPVRTSASKVSRNHRNSEIAVISLVVSPARTGAAWLRSPATTR</sequence>